<name>A0A841U8H8_9BACL</name>
<dbReference type="Pfam" id="PF06289">
    <property type="entry name" value="FlbD"/>
    <property type="match status" value="1"/>
</dbReference>
<keyword evidence="2" id="KW-1185">Reference proteome</keyword>
<keyword evidence="1" id="KW-0966">Cell projection</keyword>
<protein>
    <submittedName>
        <fullName evidence="1">Flagellar FlbD family protein</fullName>
    </submittedName>
</protein>
<gene>
    <name evidence="1" type="ORF">H7B90_23690</name>
</gene>
<reference evidence="1 2" key="1">
    <citation type="submission" date="2020-08" db="EMBL/GenBank/DDBJ databases">
        <title>Cohnella phylogeny.</title>
        <authorList>
            <person name="Dunlap C."/>
        </authorList>
    </citation>
    <scope>NUCLEOTIDE SEQUENCE [LARGE SCALE GENOMIC DNA]</scope>
    <source>
        <strain evidence="1 2">DSM 25239</strain>
    </source>
</reference>
<comment type="caution">
    <text evidence="1">The sequence shown here is derived from an EMBL/GenBank/DDBJ whole genome shotgun (WGS) entry which is preliminary data.</text>
</comment>
<dbReference type="Proteomes" id="UP000553776">
    <property type="component" value="Unassembled WGS sequence"/>
</dbReference>
<evidence type="ECO:0000313" key="2">
    <source>
        <dbReference type="Proteomes" id="UP000553776"/>
    </source>
</evidence>
<sequence>MIKLTSHGGGEFYFNPERINVIAPSGENGLAYIEYDQDRYVVIASPEEVVRKIMEYKIRTIQYEQYLQDALMGGDWGKTKESKNALFHLARLEDNQDG</sequence>
<keyword evidence="1" id="KW-0282">Flagellum</keyword>
<dbReference type="InterPro" id="IPR009384">
    <property type="entry name" value="SwrD-like"/>
</dbReference>
<dbReference type="RefSeq" id="WP_185138372.1">
    <property type="nucleotide sequence ID" value="NZ_JACJVR010000090.1"/>
</dbReference>
<proteinExistence type="predicted"/>
<keyword evidence="1" id="KW-0969">Cilium</keyword>
<dbReference type="AlphaFoldDB" id="A0A841U8H8"/>
<accession>A0A841U8H8</accession>
<organism evidence="1 2">
    <name type="scientific">Cohnella xylanilytica</name>
    <dbReference type="NCBI Taxonomy" id="557555"/>
    <lineage>
        <taxon>Bacteria</taxon>
        <taxon>Bacillati</taxon>
        <taxon>Bacillota</taxon>
        <taxon>Bacilli</taxon>
        <taxon>Bacillales</taxon>
        <taxon>Paenibacillaceae</taxon>
        <taxon>Cohnella</taxon>
    </lineage>
</organism>
<dbReference type="EMBL" id="JACJVR010000090">
    <property type="protein sequence ID" value="MBB6694404.1"/>
    <property type="molecule type" value="Genomic_DNA"/>
</dbReference>
<evidence type="ECO:0000313" key="1">
    <source>
        <dbReference type="EMBL" id="MBB6694404.1"/>
    </source>
</evidence>